<feature type="domain" description="HTH gntR-type" evidence="4">
    <location>
        <begin position="7"/>
        <end position="75"/>
    </location>
</feature>
<dbReference type="Proteomes" id="UP000659630">
    <property type="component" value="Unassembled WGS sequence"/>
</dbReference>
<dbReference type="InterPro" id="IPR028978">
    <property type="entry name" value="Chorismate_lyase_/UTRA_dom_sf"/>
</dbReference>
<name>A0A923IEV2_9FIRM</name>
<dbReference type="GO" id="GO:0045892">
    <property type="term" value="P:negative regulation of DNA-templated transcription"/>
    <property type="evidence" value="ECO:0007669"/>
    <property type="project" value="TreeGrafter"/>
</dbReference>
<dbReference type="PANTHER" id="PTHR44846:SF1">
    <property type="entry name" value="MANNOSYL-D-GLYCERATE TRANSPORT_METABOLISM SYSTEM REPRESSOR MNGR-RELATED"/>
    <property type="match status" value="1"/>
</dbReference>
<dbReference type="GO" id="GO:0003677">
    <property type="term" value="F:DNA binding"/>
    <property type="evidence" value="ECO:0007669"/>
    <property type="project" value="UniProtKB-KW"/>
</dbReference>
<evidence type="ECO:0000256" key="2">
    <source>
        <dbReference type="ARBA" id="ARBA00023125"/>
    </source>
</evidence>
<sequence>MKNAYRANKRALTCEKIRGYIREQGLKPGSRLPSQREMCALFGVSRQCIHDAVSILVREGTLYTRSRSGQYVGAWPFEVLTTSAASNLRRHQYPNFVILSTRTLLQRRISPCGYLRQVMDLPAGAPVLELKRLRQREGTSMCLEYSYTPLDLFPDFLHTDFNRESIRKKFQELKTDPFVSRSVICISALPPEDAALLGARGAAAVSSGIVRSQKNQRVIEYYCNYSNPGSIVYTLEAGRTERG</sequence>
<evidence type="ECO:0000259" key="4">
    <source>
        <dbReference type="PROSITE" id="PS50949"/>
    </source>
</evidence>
<reference evidence="5" key="1">
    <citation type="submission" date="2020-08" db="EMBL/GenBank/DDBJ databases">
        <title>Genome public.</title>
        <authorList>
            <person name="Liu C."/>
            <person name="Sun Q."/>
        </authorList>
    </citation>
    <scope>NUCLEOTIDE SEQUENCE</scope>
    <source>
        <strain evidence="5">BX8</strain>
    </source>
</reference>
<proteinExistence type="predicted"/>
<dbReference type="PRINTS" id="PR00035">
    <property type="entry name" value="HTHGNTR"/>
</dbReference>
<dbReference type="InterPro" id="IPR011663">
    <property type="entry name" value="UTRA"/>
</dbReference>
<dbReference type="InterPro" id="IPR036388">
    <property type="entry name" value="WH-like_DNA-bd_sf"/>
</dbReference>
<keyword evidence="1" id="KW-0805">Transcription regulation</keyword>
<protein>
    <submittedName>
        <fullName evidence="5">GntR family transcriptional regulator</fullName>
    </submittedName>
</protein>
<comment type="caution">
    <text evidence="5">The sequence shown here is derived from an EMBL/GenBank/DDBJ whole genome shotgun (WGS) entry which is preliminary data.</text>
</comment>
<dbReference type="Gene3D" id="1.10.10.10">
    <property type="entry name" value="Winged helix-like DNA-binding domain superfamily/Winged helix DNA-binding domain"/>
    <property type="match status" value="1"/>
</dbReference>
<dbReference type="Pfam" id="PF07702">
    <property type="entry name" value="UTRA"/>
    <property type="match status" value="1"/>
</dbReference>
<evidence type="ECO:0000256" key="1">
    <source>
        <dbReference type="ARBA" id="ARBA00023015"/>
    </source>
</evidence>
<dbReference type="CDD" id="cd07377">
    <property type="entry name" value="WHTH_GntR"/>
    <property type="match status" value="1"/>
</dbReference>
<dbReference type="SMART" id="SM00866">
    <property type="entry name" value="UTRA"/>
    <property type="match status" value="1"/>
</dbReference>
<keyword evidence="6" id="KW-1185">Reference proteome</keyword>
<dbReference type="AlphaFoldDB" id="A0A923IEV2"/>
<gene>
    <name evidence="5" type="ORF">H8S23_07600</name>
</gene>
<accession>A0A923IEV2</accession>
<dbReference type="RefSeq" id="WP_186887728.1">
    <property type="nucleotide sequence ID" value="NZ_JACONZ010000002.1"/>
</dbReference>
<dbReference type="Gene3D" id="3.40.1410.10">
    <property type="entry name" value="Chorismate lyase-like"/>
    <property type="match status" value="1"/>
</dbReference>
<evidence type="ECO:0000313" key="5">
    <source>
        <dbReference type="EMBL" id="MBC5581372.1"/>
    </source>
</evidence>
<evidence type="ECO:0000256" key="3">
    <source>
        <dbReference type="ARBA" id="ARBA00023163"/>
    </source>
</evidence>
<dbReference type="PANTHER" id="PTHR44846">
    <property type="entry name" value="MANNOSYL-D-GLYCERATE TRANSPORT/METABOLISM SYSTEM REPRESSOR MNGR-RELATED"/>
    <property type="match status" value="1"/>
</dbReference>
<dbReference type="GO" id="GO:0003700">
    <property type="term" value="F:DNA-binding transcription factor activity"/>
    <property type="evidence" value="ECO:0007669"/>
    <property type="project" value="InterPro"/>
</dbReference>
<dbReference type="EMBL" id="JACONZ010000002">
    <property type="protein sequence ID" value="MBC5581372.1"/>
    <property type="molecule type" value="Genomic_DNA"/>
</dbReference>
<organism evidence="5 6">
    <name type="scientific">Anaerofilum hominis</name>
    <dbReference type="NCBI Taxonomy" id="2763016"/>
    <lineage>
        <taxon>Bacteria</taxon>
        <taxon>Bacillati</taxon>
        <taxon>Bacillota</taxon>
        <taxon>Clostridia</taxon>
        <taxon>Eubacteriales</taxon>
        <taxon>Oscillospiraceae</taxon>
        <taxon>Anaerofilum</taxon>
    </lineage>
</organism>
<dbReference type="PROSITE" id="PS50949">
    <property type="entry name" value="HTH_GNTR"/>
    <property type="match status" value="1"/>
</dbReference>
<dbReference type="InterPro" id="IPR036390">
    <property type="entry name" value="WH_DNA-bd_sf"/>
</dbReference>
<dbReference type="SMART" id="SM00345">
    <property type="entry name" value="HTH_GNTR"/>
    <property type="match status" value="1"/>
</dbReference>
<dbReference type="InterPro" id="IPR000524">
    <property type="entry name" value="Tscrpt_reg_HTH_GntR"/>
</dbReference>
<dbReference type="SUPFAM" id="SSF64288">
    <property type="entry name" value="Chorismate lyase-like"/>
    <property type="match status" value="1"/>
</dbReference>
<dbReference type="InterPro" id="IPR050679">
    <property type="entry name" value="Bact_HTH_transcr_reg"/>
</dbReference>
<keyword evidence="3" id="KW-0804">Transcription</keyword>
<keyword evidence="2" id="KW-0238">DNA-binding</keyword>
<evidence type="ECO:0000313" key="6">
    <source>
        <dbReference type="Proteomes" id="UP000659630"/>
    </source>
</evidence>
<dbReference type="SUPFAM" id="SSF46785">
    <property type="entry name" value="Winged helix' DNA-binding domain"/>
    <property type="match status" value="1"/>
</dbReference>
<dbReference type="Pfam" id="PF00392">
    <property type="entry name" value="GntR"/>
    <property type="match status" value="1"/>
</dbReference>